<evidence type="ECO:0000313" key="3">
    <source>
        <dbReference type="Proteomes" id="UP000677305"/>
    </source>
</evidence>
<dbReference type="EMBL" id="CP058561">
    <property type="protein sequence ID" value="QUH27711.1"/>
    <property type="molecule type" value="Genomic_DNA"/>
</dbReference>
<dbReference type="Pfam" id="PF20456">
    <property type="entry name" value="DUF6709"/>
    <property type="match status" value="1"/>
</dbReference>
<dbReference type="Proteomes" id="UP000677305">
    <property type="component" value="Chromosome"/>
</dbReference>
<reference evidence="2 3" key="1">
    <citation type="submission" date="2020-07" db="EMBL/GenBank/DDBJ databases">
        <title>Vallitalea guaymasensis genome.</title>
        <authorList>
            <person name="Postec A."/>
        </authorList>
    </citation>
    <scope>NUCLEOTIDE SEQUENCE [LARGE SCALE GENOMIC DNA]</scope>
    <source>
        <strain evidence="2 3">Ra1766G1</strain>
    </source>
</reference>
<protein>
    <submittedName>
        <fullName evidence="2">Uncharacterized protein</fullName>
    </submittedName>
</protein>
<keyword evidence="1" id="KW-1133">Transmembrane helix</keyword>
<dbReference type="RefSeq" id="WP_212692028.1">
    <property type="nucleotide sequence ID" value="NZ_CP058561.1"/>
</dbReference>
<organism evidence="2 3">
    <name type="scientific">Vallitalea guaymasensis</name>
    <dbReference type="NCBI Taxonomy" id="1185412"/>
    <lineage>
        <taxon>Bacteria</taxon>
        <taxon>Bacillati</taxon>
        <taxon>Bacillota</taxon>
        <taxon>Clostridia</taxon>
        <taxon>Lachnospirales</taxon>
        <taxon>Vallitaleaceae</taxon>
        <taxon>Vallitalea</taxon>
    </lineage>
</organism>
<evidence type="ECO:0000256" key="1">
    <source>
        <dbReference type="SAM" id="Phobius"/>
    </source>
</evidence>
<keyword evidence="1" id="KW-0472">Membrane</keyword>
<evidence type="ECO:0000313" key="2">
    <source>
        <dbReference type="EMBL" id="QUH27711.1"/>
    </source>
</evidence>
<accession>A0A8J8M7D8</accession>
<dbReference type="KEGG" id="vgu:HYG85_01780"/>
<dbReference type="InterPro" id="IPR046555">
    <property type="entry name" value="DUF6709"/>
</dbReference>
<dbReference type="AlphaFoldDB" id="A0A8J8M7D8"/>
<gene>
    <name evidence="2" type="ORF">HYG85_01780</name>
</gene>
<sequence>METPQFMKKYKKKKYIALLILAILLISGGMIVNKCLTSYEENTNNPTVINSTEDFEKAMDNNDYIEMEISDYIDLGSVTTERNGSKVSETYYIGININEKMLVVSVKEDEYHKLVNETSSSYLLRGTFSVITNNLRNTLEELLEDAISPEELKELMYEDFLSCETPFDALTSKILMLFFLFIFICVFIYILRKNSKSMRRLKKQYGSDFQVFCEKVDTEMKAPTALNKGSVIVTQNYIIANSPCTFFVMPINELMWVYKGVTRYYRIIEKSNITFVSSNKVKYQIASMNKRNIDNLIEHFSQDGHKCIVGYSEEIDKMFRKKPDTLVQQWKSDNSNNQ</sequence>
<name>A0A8J8M7D8_9FIRM</name>
<proteinExistence type="predicted"/>
<keyword evidence="3" id="KW-1185">Reference proteome</keyword>
<keyword evidence="1" id="KW-0812">Transmembrane</keyword>
<feature type="transmembrane region" description="Helical" evidence="1">
    <location>
        <begin position="174"/>
        <end position="191"/>
    </location>
</feature>